<accession>A0A195BK21</accession>
<dbReference type="AlphaFoldDB" id="A0A195BK21"/>
<feature type="compositionally biased region" description="Basic residues" evidence="1">
    <location>
        <begin position="17"/>
        <end position="30"/>
    </location>
</feature>
<evidence type="ECO:0000313" key="3">
    <source>
        <dbReference type="Proteomes" id="UP000078540"/>
    </source>
</evidence>
<reference evidence="2 3" key="1">
    <citation type="submission" date="2015-09" db="EMBL/GenBank/DDBJ databases">
        <title>Atta colombica WGS genome.</title>
        <authorList>
            <person name="Nygaard S."/>
            <person name="Hu H."/>
            <person name="Boomsma J."/>
            <person name="Zhang G."/>
        </authorList>
    </citation>
    <scope>NUCLEOTIDE SEQUENCE [LARGE SCALE GENOMIC DNA]</scope>
    <source>
        <strain evidence="2">Treedump-2</strain>
        <tissue evidence="2">Whole body</tissue>
    </source>
</reference>
<evidence type="ECO:0000313" key="2">
    <source>
        <dbReference type="EMBL" id="KYM85003.1"/>
    </source>
</evidence>
<keyword evidence="3" id="KW-1185">Reference proteome</keyword>
<proteinExistence type="predicted"/>
<feature type="region of interest" description="Disordered" evidence="1">
    <location>
        <begin position="1"/>
        <end position="38"/>
    </location>
</feature>
<dbReference type="EMBL" id="KQ976455">
    <property type="protein sequence ID" value="KYM85003.1"/>
    <property type="molecule type" value="Genomic_DNA"/>
</dbReference>
<gene>
    <name evidence="2" type="ORF">ALC53_04791</name>
</gene>
<name>A0A195BK21_9HYME</name>
<sequence>MPRFPGREFLSSVSSERKRKLREIHRRSKSPRGPCLGTTTFSYGEQAVAMGRSVGGIDLNSCFSQLFIRHSQPPRRTTTPATDLGAVWQFEMDFPRKQKDLRIAKPINPTRQDKPSQSNFYHHIERMPAIKQARRLSREIGSLYLSYLQCPNCFDRWTRASLRRDTGAMARDGGSISNYKRRRTFSSRYVTVGVENDRAASGDSTAPMRSVTRCNVQRRELLYS</sequence>
<dbReference type="Proteomes" id="UP000078540">
    <property type="component" value="Unassembled WGS sequence"/>
</dbReference>
<evidence type="ECO:0000256" key="1">
    <source>
        <dbReference type="SAM" id="MobiDB-lite"/>
    </source>
</evidence>
<protein>
    <submittedName>
        <fullName evidence="2">Uncharacterized protein</fullName>
    </submittedName>
</protein>
<organism evidence="2 3">
    <name type="scientific">Atta colombica</name>
    <dbReference type="NCBI Taxonomy" id="520822"/>
    <lineage>
        <taxon>Eukaryota</taxon>
        <taxon>Metazoa</taxon>
        <taxon>Ecdysozoa</taxon>
        <taxon>Arthropoda</taxon>
        <taxon>Hexapoda</taxon>
        <taxon>Insecta</taxon>
        <taxon>Pterygota</taxon>
        <taxon>Neoptera</taxon>
        <taxon>Endopterygota</taxon>
        <taxon>Hymenoptera</taxon>
        <taxon>Apocrita</taxon>
        <taxon>Aculeata</taxon>
        <taxon>Formicoidea</taxon>
        <taxon>Formicidae</taxon>
        <taxon>Myrmicinae</taxon>
        <taxon>Atta</taxon>
    </lineage>
</organism>